<feature type="repeat" description="TPR" evidence="3">
    <location>
        <begin position="39"/>
        <end position="72"/>
    </location>
</feature>
<dbReference type="OrthoDB" id="9814129at2"/>
<dbReference type="PANTHER" id="PTHR44858">
    <property type="entry name" value="TETRATRICOPEPTIDE REPEAT PROTEIN 6"/>
    <property type="match status" value="1"/>
</dbReference>
<keyword evidence="5" id="KW-1185">Reference proteome</keyword>
<dbReference type="InterPro" id="IPR011990">
    <property type="entry name" value="TPR-like_helical_dom_sf"/>
</dbReference>
<dbReference type="Gene3D" id="3.40.50.2000">
    <property type="entry name" value="Glycogen Phosphorylase B"/>
    <property type="match status" value="1"/>
</dbReference>
<organism evidence="4 5">
    <name type="scientific">Bordetella genomosp. 12</name>
    <dbReference type="NCBI Taxonomy" id="463035"/>
    <lineage>
        <taxon>Bacteria</taxon>
        <taxon>Pseudomonadati</taxon>
        <taxon>Pseudomonadota</taxon>
        <taxon>Betaproteobacteria</taxon>
        <taxon>Burkholderiales</taxon>
        <taxon>Alcaligenaceae</taxon>
        <taxon>Bordetella</taxon>
    </lineage>
</organism>
<dbReference type="Pfam" id="PF13432">
    <property type="entry name" value="TPR_16"/>
    <property type="match status" value="2"/>
</dbReference>
<dbReference type="Gene3D" id="1.25.40.10">
    <property type="entry name" value="Tetratricopeptide repeat domain"/>
    <property type="match status" value="3"/>
</dbReference>
<evidence type="ECO:0000313" key="4">
    <source>
        <dbReference type="EMBL" id="OZI77800.1"/>
    </source>
</evidence>
<keyword evidence="4" id="KW-0808">Transferase</keyword>
<sequence length="521" mass="56612">MTDSLSDLRQRAAQAFASGAYAQSAELLAQALVLAPEEAGVLSAMGYTLSRQGRLPEAADHFDRAVRARPTDAALLRDAAAVNRKAGRPEAALAHYRAAYRLAGHDIALLGQIVDLMQHLGRAEQALVVIDGTLALAPQSAGLHYLRGMALSALGRRRDERQAYETALKLDPKLVDAHTNLGVLARDELRLQDALRHFKQALAIDPDNAGARNNRAQTNLLLGQYAHGWRDYEWRWRDGGQTRPVEGAPWLGETALTGLTLLVHAEQGLGDTLQFSRYVPALAAQAGQVVLQVQPPLLALLKANLPEVTVLAADEPLPAFDRHVPLLSLPLALAARGAEPWPLARPLQAAASSQAAWAERLDTMFDGPRRPRIGLSWSGNAVHPDDHNRSIPFAQLAALLDAPCDFVCIQKDVREADLQAIDAWRGRGAAARLALPPLEDFHDTAGLVANLDRVISVDTAAAHLAGSMAVPTWLLLPAMPDWRWQLQRADTPWYPSVELLRCAQGWPALLEGLRQRLTAQA</sequence>
<evidence type="ECO:0000256" key="3">
    <source>
        <dbReference type="PROSITE-ProRule" id="PRU00339"/>
    </source>
</evidence>
<dbReference type="InterPro" id="IPR019734">
    <property type="entry name" value="TPR_rpt"/>
</dbReference>
<dbReference type="AlphaFoldDB" id="A0A261VW21"/>
<reference evidence="5" key="1">
    <citation type="submission" date="2017-05" db="EMBL/GenBank/DDBJ databases">
        <title>Complete and WGS of Bordetella genogroups.</title>
        <authorList>
            <person name="Spilker T."/>
            <person name="Lipuma J."/>
        </authorList>
    </citation>
    <scope>NUCLEOTIDE SEQUENCE [LARGE SCALE GENOMIC DNA]</scope>
    <source>
        <strain evidence="5">AU6712</strain>
    </source>
</reference>
<dbReference type="SUPFAM" id="SSF48452">
    <property type="entry name" value="TPR-like"/>
    <property type="match status" value="1"/>
</dbReference>
<dbReference type="PROSITE" id="PS50005">
    <property type="entry name" value="TPR"/>
    <property type="match status" value="2"/>
</dbReference>
<dbReference type="SMART" id="SM00028">
    <property type="entry name" value="TPR"/>
    <property type="match status" value="5"/>
</dbReference>
<evidence type="ECO:0000256" key="1">
    <source>
        <dbReference type="ARBA" id="ARBA00022737"/>
    </source>
</evidence>
<dbReference type="Proteomes" id="UP000216429">
    <property type="component" value="Unassembled WGS sequence"/>
</dbReference>
<feature type="repeat" description="TPR" evidence="3">
    <location>
        <begin position="175"/>
        <end position="208"/>
    </location>
</feature>
<dbReference type="SUPFAM" id="SSF53756">
    <property type="entry name" value="UDP-Glycosyltransferase/glycogen phosphorylase"/>
    <property type="match status" value="1"/>
</dbReference>
<keyword evidence="1" id="KW-0677">Repeat</keyword>
<dbReference type="RefSeq" id="WP_094810764.1">
    <property type="nucleotide sequence ID" value="NZ_NEVU01000001.1"/>
</dbReference>
<dbReference type="EMBL" id="NEVU01000001">
    <property type="protein sequence ID" value="OZI77800.1"/>
    <property type="molecule type" value="Genomic_DNA"/>
</dbReference>
<protein>
    <submittedName>
        <fullName evidence="4">Glycosyltransferase</fullName>
    </submittedName>
</protein>
<evidence type="ECO:0000313" key="5">
    <source>
        <dbReference type="Proteomes" id="UP000216429"/>
    </source>
</evidence>
<dbReference type="PANTHER" id="PTHR44858:SF1">
    <property type="entry name" value="UDP-N-ACETYLGLUCOSAMINE--PEPTIDE N-ACETYLGLUCOSAMINYLTRANSFERASE SPINDLY-RELATED"/>
    <property type="match status" value="1"/>
</dbReference>
<name>A0A261VW21_9BORD</name>
<proteinExistence type="predicted"/>
<keyword evidence="2 3" id="KW-0802">TPR repeat</keyword>
<dbReference type="GO" id="GO:0016740">
    <property type="term" value="F:transferase activity"/>
    <property type="evidence" value="ECO:0007669"/>
    <property type="project" value="UniProtKB-KW"/>
</dbReference>
<dbReference type="InterPro" id="IPR050498">
    <property type="entry name" value="Ycf3"/>
</dbReference>
<accession>A0A261VW21</accession>
<comment type="caution">
    <text evidence="4">The sequence shown here is derived from an EMBL/GenBank/DDBJ whole genome shotgun (WGS) entry which is preliminary data.</text>
</comment>
<evidence type="ECO:0000256" key="2">
    <source>
        <dbReference type="ARBA" id="ARBA00022803"/>
    </source>
</evidence>
<gene>
    <name evidence="4" type="ORF">CAL22_04525</name>
</gene>